<dbReference type="InterPro" id="IPR050749">
    <property type="entry name" value="Glycosyl_Hydrolase_47"/>
</dbReference>
<dbReference type="InterPro" id="IPR036026">
    <property type="entry name" value="Seven-hairpin_glycosidases"/>
</dbReference>
<dbReference type="PRINTS" id="PR00747">
    <property type="entry name" value="GLYHDRLASE47"/>
</dbReference>
<evidence type="ECO:0000256" key="6">
    <source>
        <dbReference type="RuleBase" id="RU361193"/>
    </source>
</evidence>
<keyword evidence="8" id="KW-1185">Reference proteome</keyword>
<dbReference type="Gene3D" id="1.50.10.10">
    <property type="match status" value="1"/>
</dbReference>
<evidence type="ECO:0000256" key="5">
    <source>
        <dbReference type="ARBA" id="ARBA00023157"/>
    </source>
</evidence>
<comment type="cofactor">
    <cofactor evidence="1">
        <name>Ca(2+)</name>
        <dbReference type="ChEBI" id="CHEBI:29108"/>
    </cofactor>
</comment>
<comment type="pathway">
    <text evidence="2">Protein modification; protein glycosylation.</text>
</comment>
<dbReference type="Gramene" id="ONI27205">
    <property type="protein sequence ID" value="ONI27205"/>
    <property type="gene ID" value="PRUPE_1G073800"/>
</dbReference>
<comment type="similarity">
    <text evidence="3 6">Belongs to the glycosyl hydrolase 47 family.</text>
</comment>
<keyword evidence="6" id="KW-0326">Glycosidase</keyword>
<keyword evidence="4 6" id="KW-0378">Hydrolase</keyword>
<dbReference type="GO" id="GO:0005509">
    <property type="term" value="F:calcium ion binding"/>
    <property type="evidence" value="ECO:0007669"/>
    <property type="project" value="InterPro"/>
</dbReference>
<evidence type="ECO:0000256" key="3">
    <source>
        <dbReference type="ARBA" id="ARBA00007658"/>
    </source>
</evidence>
<sequence length="326" mass="37424">MGKKSLSSSSQSWWWRGWRYLHPQHNLRSPQLLTLFIISFVALTWLLSGLESLSVEHQLENVKKNIRSWSIVEEEDDPLNVERRRAVKEAMIHAWTCYEMYAWGRDELQPQTRDGVDSFGGLGATLVDSLDTLYIMGLDEQFQRAREWVAKSLNFNKNYEASVFETTIRVIGGLLSAYDLSDDKVFLEKARDIADRLLPAWNTPSGIPYNIINLRYGDARNPRWTGGKSILADAGSEQLEFIALSQRTNDPKYQQKVEYVIEELHKTFPADGLLPIYIDPHTGITSYSKISFGAMGDSLHGHVITFTRQHLQNWLERTITSLLDRT</sequence>
<dbReference type="AlphaFoldDB" id="A0A251QWT2"/>
<dbReference type="GO" id="GO:0005975">
    <property type="term" value="P:carbohydrate metabolic process"/>
    <property type="evidence" value="ECO:0007669"/>
    <property type="project" value="InterPro"/>
</dbReference>
<evidence type="ECO:0000313" key="7">
    <source>
        <dbReference type="EMBL" id="ONI27205.1"/>
    </source>
</evidence>
<name>A0A251QWT2_PRUPE</name>
<reference evidence="7 8" key="1">
    <citation type="journal article" date="2013" name="Nat. Genet.">
        <title>The high-quality draft genome of peach (Prunus persica) identifies unique patterns of genetic diversity, domestication and genome evolution.</title>
        <authorList>
            <consortium name="International Peach Genome Initiative"/>
            <person name="Verde I."/>
            <person name="Abbott A.G."/>
            <person name="Scalabrin S."/>
            <person name="Jung S."/>
            <person name="Shu S."/>
            <person name="Marroni F."/>
            <person name="Zhebentyayeva T."/>
            <person name="Dettori M.T."/>
            <person name="Grimwood J."/>
            <person name="Cattonaro F."/>
            <person name="Zuccolo A."/>
            <person name="Rossini L."/>
            <person name="Jenkins J."/>
            <person name="Vendramin E."/>
            <person name="Meisel L.A."/>
            <person name="Decroocq V."/>
            <person name="Sosinski B."/>
            <person name="Prochnik S."/>
            <person name="Mitros T."/>
            <person name="Policriti A."/>
            <person name="Cipriani G."/>
            <person name="Dondini L."/>
            <person name="Ficklin S."/>
            <person name="Goodstein D.M."/>
            <person name="Xuan P."/>
            <person name="Del Fabbro C."/>
            <person name="Aramini V."/>
            <person name="Copetti D."/>
            <person name="Gonzalez S."/>
            <person name="Horner D.S."/>
            <person name="Falchi R."/>
            <person name="Lucas S."/>
            <person name="Mica E."/>
            <person name="Maldonado J."/>
            <person name="Lazzari B."/>
            <person name="Bielenberg D."/>
            <person name="Pirona R."/>
            <person name="Miculan M."/>
            <person name="Barakat A."/>
            <person name="Testolin R."/>
            <person name="Stella A."/>
            <person name="Tartarini S."/>
            <person name="Tonutti P."/>
            <person name="Arus P."/>
            <person name="Orellana A."/>
            <person name="Wells C."/>
            <person name="Main D."/>
            <person name="Vizzotto G."/>
            <person name="Silva H."/>
            <person name="Salamini F."/>
            <person name="Schmutz J."/>
            <person name="Morgante M."/>
            <person name="Rokhsar D.S."/>
        </authorList>
    </citation>
    <scope>NUCLEOTIDE SEQUENCE [LARGE SCALE GENOMIC DNA]</scope>
    <source>
        <strain evidence="8">cv. Nemared</strain>
    </source>
</reference>
<dbReference type="InterPro" id="IPR012341">
    <property type="entry name" value="6hp_glycosidase-like_sf"/>
</dbReference>
<protein>
    <recommendedName>
        <fullName evidence="6">alpha-1,2-Mannosidase</fullName>
        <ecNumber evidence="6">3.2.1.-</ecNumber>
    </recommendedName>
</protein>
<evidence type="ECO:0000256" key="2">
    <source>
        <dbReference type="ARBA" id="ARBA00004922"/>
    </source>
</evidence>
<evidence type="ECO:0000256" key="1">
    <source>
        <dbReference type="ARBA" id="ARBA00001913"/>
    </source>
</evidence>
<dbReference type="Proteomes" id="UP000006882">
    <property type="component" value="Chromosome G1"/>
</dbReference>
<keyword evidence="5" id="KW-1015">Disulfide bond</keyword>
<dbReference type="GO" id="GO:0016020">
    <property type="term" value="C:membrane"/>
    <property type="evidence" value="ECO:0007669"/>
    <property type="project" value="InterPro"/>
</dbReference>
<dbReference type="EMBL" id="CM007651">
    <property type="protein sequence ID" value="ONI27205.1"/>
    <property type="molecule type" value="Genomic_DNA"/>
</dbReference>
<dbReference type="PANTHER" id="PTHR11742">
    <property type="entry name" value="MANNOSYL-OLIGOSACCHARIDE ALPHA-1,2-MANNOSIDASE-RELATED"/>
    <property type="match status" value="1"/>
</dbReference>
<organism evidence="7 8">
    <name type="scientific">Prunus persica</name>
    <name type="common">Peach</name>
    <name type="synonym">Amygdalus persica</name>
    <dbReference type="NCBI Taxonomy" id="3760"/>
    <lineage>
        <taxon>Eukaryota</taxon>
        <taxon>Viridiplantae</taxon>
        <taxon>Streptophyta</taxon>
        <taxon>Embryophyta</taxon>
        <taxon>Tracheophyta</taxon>
        <taxon>Spermatophyta</taxon>
        <taxon>Magnoliopsida</taxon>
        <taxon>eudicotyledons</taxon>
        <taxon>Gunneridae</taxon>
        <taxon>Pentapetalae</taxon>
        <taxon>rosids</taxon>
        <taxon>fabids</taxon>
        <taxon>Rosales</taxon>
        <taxon>Rosaceae</taxon>
        <taxon>Amygdaloideae</taxon>
        <taxon>Amygdaleae</taxon>
        <taxon>Prunus</taxon>
    </lineage>
</organism>
<dbReference type="GO" id="GO:0004571">
    <property type="term" value="F:mannosyl-oligosaccharide 1,2-alpha-mannosidase activity"/>
    <property type="evidence" value="ECO:0007669"/>
    <property type="project" value="InterPro"/>
</dbReference>
<dbReference type="EC" id="3.2.1.-" evidence="6"/>
<dbReference type="GO" id="GO:0012505">
    <property type="term" value="C:endomembrane system"/>
    <property type="evidence" value="ECO:0007669"/>
    <property type="project" value="UniProtKB-ARBA"/>
</dbReference>
<dbReference type="Pfam" id="PF01532">
    <property type="entry name" value="Glyco_hydro_47"/>
    <property type="match status" value="1"/>
</dbReference>
<dbReference type="PANTHER" id="PTHR11742:SF94">
    <property type="entry name" value="ALPHA-1,2-MANNOSIDASE"/>
    <property type="match status" value="1"/>
</dbReference>
<gene>
    <name evidence="7" type="ORF">PRUPE_1G073800</name>
</gene>
<evidence type="ECO:0000313" key="8">
    <source>
        <dbReference type="Proteomes" id="UP000006882"/>
    </source>
</evidence>
<proteinExistence type="inferred from homology"/>
<dbReference type="SUPFAM" id="SSF48225">
    <property type="entry name" value="Seven-hairpin glycosidases"/>
    <property type="match status" value="1"/>
</dbReference>
<dbReference type="InterPro" id="IPR001382">
    <property type="entry name" value="Glyco_hydro_47"/>
</dbReference>
<evidence type="ECO:0000256" key="4">
    <source>
        <dbReference type="ARBA" id="ARBA00022801"/>
    </source>
</evidence>
<accession>A0A251QWT2</accession>